<dbReference type="AlphaFoldDB" id="A0A6N1VDX4"/>
<dbReference type="InterPro" id="IPR029787">
    <property type="entry name" value="Nucleotide_cyclase"/>
</dbReference>
<dbReference type="EMBL" id="CP054836">
    <property type="protein sequence ID" value="QKV19181.1"/>
    <property type="molecule type" value="Genomic_DNA"/>
</dbReference>
<dbReference type="SMART" id="SM00091">
    <property type="entry name" value="PAS"/>
    <property type="match status" value="1"/>
</dbReference>
<dbReference type="NCBIfam" id="TIGR00254">
    <property type="entry name" value="GGDEF"/>
    <property type="match status" value="1"/>
</dbReference>
<dbReference type="CDD" id="cd00130">
    <property type="entry name" value="PAS"/>
    <property type="match status" value="1"/>
</dbReference>
<dbReference type="PANTHER" id="PTHR45138:SF9">
    <property type="entry name" value="DIGUANYLATE CYCLASE DGCM-RELATED"/>
    <property type="match status" value="1"/>
</dbReference>
<evidence type="ECO:0000313" key="5">
    <source>
        <dbReference type="EMBL" id="QKV19181.1"/>
    </source>
</evidence>
<dbReference type="RefSeq" id="WP_175277073.1">
    <property type="nucleotide sequence ID" value="NZ_CP054836.1"/>
</dbReference>
<feature type="domain" description="GGDEF" evidence="4">
    <location>
        <begin position="242"/>
        <end position="379"/>
    </location>
</feature>
<dbReference type="FunFam" id="3.30.70.270:FF:000001">
    <property type="entry name" value="Diguanylate cyclase domain protein"/>
    <property type="match status" value="1"/>
</dbReference>
<dbReference type="SMART" id="SM00267">
    <property type="entry name" value="GGDEF"/>
    <property type="match status" value="1"/>
</dbReference>
<dbReference type="InterPro" id="IPR035965">
    <property type="entry name" value="PAS-like_dom_sf"/>
</dbReference>
<dbReference type="InterPro" id="IPR000160">
    <property type="entry name" value="GGDEF_dom"/>
</dbReference>
<evidence type="ECO:0000256" key="2">
    <source>
        <dbReference type="ARBA" id="ARBA00034247"/>
    </source>
</evidence>
<reference evidence="5 6" key="1">
    <citation type="submission" date="2020-06" db="EMBL/GenBank/DDBJ databases">
        <title>Oricola thermophila sp. nov. isolated from a tidal sediments.</title>
        <authorList>
            <person name="Kwon K.K."/>
            <person name="Yang S.-H."/>
            <person name="Park M.-J."/>
        </authorList>
    </citation>
    <scope>NUCLEOTIDE SEQUENCE [LARGE SCALE GENOMIC DNA]</scope>
    <source>
        <strain evidence="5 6">MEBiC13590</strain>
    </source>
</reference>
<dbReference type="CDD" id="cd01949">
    <property type="entry name" value="GGDEF"/>
    <property type="match status" value="1"/>
</dbReference>
<dbReference type="KEGG" id="orm:HTY61_12305"/>
<dbReference type="InterPro" id="IPR050469">
    <property type="entry name" value="Diguanylate_Cyclase"/>
</dbReference>
<name>A0A6N1VDX4_9HYPH</name>
<dbReference type="GO" id="GO:1902201">
    <property type="term" value="P:negative regulation of bacterial-type flagellum-dependent cell motility"/>
    <property type="evidence" value="ECO:0007669"/>
    <property type="project" value="TreeGrafter"/>
</dbReference>
<protein>
    <recommendedName>
        <fullName evidence="1">diguanylate cyclase</fullName>
        <ecNumber evidence="1">2.7.7.65</ecNumber>
    </recommendedName>
</protein>
<dbReference type="SUPFAM" id="SSF55073">
    <property type="entry name" value="Nucleotide cyclase"/>
    <property type="match status" value="1"/>
</dbReference>
<dbReference type="PANTHER" id="PTHR45138">
    <property type="entry name" value="REGULATORY COMPONENTS OF SENSORY TRANSDUCTION SYSTEM"/>
    <property type="match status" value="1"/>
</dbReference>
<gene>
    <name evidence="5" type="ORF">HTY61_12305</name>
</gene>
<evidence type="ECO:0000259" key="3">
    <source>
        <dbReference type="PROSITE" id="PS50112"/>
    </source>
</evidence>
<sequence length="379" mass="41440">MWRTTTITCVIPGQIGWRIVGKQLPKLEYSSKQNTFFPLGNAMFTILGACVPEVSGDAMGEAAEREFIDDDDSLDAAKATRQALIDTQERMGMMLDIMPMGLLIHTRQGILFANQEACRMLGASRDELIGQHILDFVAQGEIPGVLEQIDRSFGNSDGPIKQETLLHSPRGRMISIKLISARLPWAGTPVVQLLLQDVTDLKRKEQQLQRLSIIDELTGVHNRRHVYTEAERHMQCAVDGEYELSVAILDVDHFKKINDNHGHGVGDQALISLAGAVSEIVRADVGDDEAIFARIGGEEFLLLLPRYGLGQTVALAEKLRKAAGDIDVRAENGTFGITVSIGVASLAKGDTSFDKLVARADAALYEAKNRGRDQVVVAA</sequence>
<evidence type="ECO:0000259" key="4">
    <source>
        <dbReference type="PROSITE" id="PS50887"/>
    </source>
</evidence>
<accession>A0A6N1VDX4</accession>
<dbReference type="NCBIfam" id="TIGR00229">
    <property type="entry name" value="sensory_box"/>
    <property type="match status" value="1"/>
</dbReference>
<feature type="domain" description="PAS" evidence="3">
    <location>
        <begin position="110"/>
        <end position="156"/>
    </location>
</feature>
<dbReference type="Pfam" id="PF00990">
    <property type="entry name" value="GGDEF"/>
    <property type="match status" value="1"/>
</dbReference>
<dbReference type="PROSITE" id="PS50887">
    <property type="entry name" value="GGDEF"/>
    <property type="match status" value="1"/>
</dbReference>
<dbReference type="Gene3D" id="3.30.70.270">
    <property type="match status" value="1"/>
</dbReference>
<dbReference type="EC" id="2.7.7.65" evidence="1"/>
<dbReference type="PROSITE" id="PS50112">
    <property type="entry name" value="PAS"/>
    <property type="match status" value="1"/>
</dbReference>
<dbReference type="GO" id="GO:0043709">
    <property type="term" value="P:cell adhesion involved in single-species biofilm formation"/>
    <property type="evidence" value="ECO:0007669"/>
    <property type="project" value="TreeGrafter"/>
</dbReference>
<evidence type="ECO:0000256" key="1">
    <source>
        <dbReference type="ARBA" id="ARBA00012528"/>
    </source>
</evidence>
<proteinExistence type="predicted"/>
<organism evidence="5 6">
    <name type="scientific">Oricola thermophila</name>
    <dbReference type="NCBI Taxonomy" id="2742145"/>
    <lineage>
        <taxon>Bacteria</taxon>
        <taxon>Pseudomonadati</taxon>
        <taxon>Pseudomonadota</taxon>
        <taxon>Alphaproteobacteria</taxon>
        <taxon>Hyphomicrobiales</taxon>
        <taxon>Ahrensiaceae</taxon>
        <taxon>Oricola</taxon>
    </lineage>
</organism>
<dbReference type="InterPro" id="IPR000014">
    <property type="entry name" value="PAS"/>
</dbReference>
<keyword evidence="6" id="KW-1185">Reference proteome</keyword>
<evidence type="ECO:0000313" key="6">
    <source>
        <dbReference type="Proteomes" id="UP000509367"/>
    </source>
</evidence>
<dbReference type="Gene3D" id="3.30.450.20">
    <property type="entry name" value="PAS domain"/>
    <property type="match status" value="1"/>
</dbReference>
<dbReference type="GO" id="GO:0005886">
    <property type="term" value="C:plasma membrane"/>
    <property type="evidence" value="ECO:0007669"/>
    <property type="project" value="TreeGrafter"/>
</dbReference>
<dbReference type="GO" id="GO:0052621">
    <property type="term" value="F:diguanylate cyclase activity"/>
    <property type="evidence" value="ECO:0007669"/>
    <property type="project" value="UniProtKB-EC"/>
</dbReference>
<dbReference type="Pfam" id="PF13426">
    <property type="entry name" value="PAS_9"/>
    <property type="match status" value="1"/>
</dbReference>
<dbReference type="SUPFAM" id="SSF55785">
    <property type="entry name" value="PYP-like sensor domain (PAS domain)"/>
    <property type="match status" value="1"/>
</dbReference>
<dbReference type="InterPro" id="IPR043128">
    <property type="entry name" value="Rev_trsase/Diguanyl_cyclase"/>
</dbReference>
<dbReference type="Proteomes" id="UP000509367">
    <property type="component" value="Chromosome"/>
</dbReference>
<comment type="catalytic activity">
    <reaction evidence="2">
        <text>2 GTP = 3',3'-c-di-GMP + 2 diphosphate</text>
        <dbReference type="Rhea" id="RHEA:24898"/>
        <dbReference type="ChEBI" id="CHEBI:33019"/>
        <dbReference type="ChEBI" id="CHEBI:37565"/>
        <dbReference type="ChEBI" id="CHEBI:58805"/>
        <dbReference type="EC" id="2.7.7.65"/>
    </reaction>
</comment>